<dbReference type="Gene3D" id="2.40.160.50">
    <property type="entry name" value="membrane protein fhac: a member of the omp85/tpsb transporter family"/>
    <property type="match status" value="1"/>
</dbReference>
<dbReference type="InterPro" id="IPR000184">
    <property type="entry name" value="Bac_surfAg_D15"/>
</dbReference>
<dbReference type="PANTHER" id="PTHR12815">
    <property type="entry name" value="SORTING AND ASSEMBLY MACHINERY SAMM50 PROTEIN FAMILY MEMBER"/>
    <property type="match status" value="1"/>
</dbReference>
<keyword evidence="7" id="KW-0472">Membrane</keyword>
<protein>
    <recommendedName>
        <fullName evidence="3">Translocation and assembly module subunit TamA</fullName>
    </recommendedName>
    <alternativeName>
        <fullName evidence="9">Autotransporter assembly factor TamA</fullName>
    </alternativeName>
</protein>
<dbReference type="Pfam" id="PF17243">
    <property type="entry name" value="POTRA_TamA_1"/>
    <property type="match status" value="1"/>
</dbReference>
<keyword evidence="4" id="KW-1134">Transmembrane beta strand</keyword>
<evidence type="ECO:0000256" key="4">
    <source>
        <dbReference type="ARBA" id="ARBA00022452"/>
    </source>
</evidence>
<dbReference type="Pfam" id="PF01103">
    <property type="entry name" value="Omp85"/>
    <property type="match status" value="1"/>
</dbReference>
<proteinExistence type="inferred from homology"/>
<dbReference type="Pfam" id="PF07244">
    <property type="entry name" value="POTRA"/>
    <property type="match status" value="1"/>
</dbReference>
<keyword evidence="15" id="KW-1185">Reference proteome</keyword>
<dbReference type="Proteomes" id="UP001218788">
    <property type="component" value="Unassembled WGS sequence"/>
</dbReference>
<comment type="subunit">
    <text evidence="10">Interacts with TamB to form the translocation and assembly module (TAM).</text>
</comment>
<evidence type="ECO:0000256" key="5">
    <source>
        <dbReference type="ARBA" id="ARBA00022692"/>
    </source>
</evidence>
<comment type="subcellular location">
    <subcellularLocation>
        <location evidence="1">Cell outer membrane</location>
    </subcellularLocation>
</comment>
<dbReference type="EMBL" id="JAQQXP010000001">
    <property type="protein sequence ID" value="MDC8829231.1"/>
    <property type="molecule type" value="Genomic_DNA"/>
</dbReference>
<evidence type="ECO:0000256" key="9">
    <source>
        <dbReference type="ARBA" id="ARBA00033063"/>
    </source>
</evidence>
<comment type="caution">
    <text evidence="14">The sequence shown here is derived from an EMBL/GenBank/DDBJ whole genome shotgun (WGS) entry which is preliminary data.</text>
</comment>
<evidence type="ECO:0000259" key="12">
    <source>
        <dbReference type="Pfam" id="PF07244"/>
    </source>
</evidence>
<evidence type="ECO:0000313" key="15">
    <source>
        <dbReference type="Proteomes" id="UP001218788"/>
    </source>
</evidence>
<evidence type="ECO:0000256" key="3">
    <source>
        <dbReference type="ARBA" id="ARBA00015419"/>
    </source>
</evidence>
<accession>A0ABT5KWV1</accession>
<sequence>MFFSPTFFRRTLYFSGIACLLGLAPIALALEYTLNGVSRSDLKDNIKLHLNPISVTNGDPDETTEERIIKSVKTALQPFGFYNTDIALRTEKQALIIDVDLGEPLRVANVTREIIGEGRDDPEFKQRFNSFKLKPGDVMHQPTYESFKSSMFNYALSNGYFDYHWQATRLDLVREENEANVLLIAQSGRQYEFGEVRLEGDTRSSAIIGRIQPFQEGEKYTSAKLTKFNQQLNQTGYFSRVIARPLVSQAKGARVPIEVTLAHLPRDIFNVGGGASTDTGPRVRGRWERPWVNTRGHSITGELFASQLEQAASLDYRIPLEDVNNDYASIKTSYEFQDNDNSDTKRETLSISAHRFWKEAESPWQRSLSLTYDREMFTQGLSDPQTINLLMPGYSIAFNNAEEKVDIDQGQYYRISAQVAHEDLASDISLAKVLAQAKIITTLDDTHRLFFRAEAGAIYTEEFNRVPSSIRFFTGGDQSVRGFGYQQISPFVLNDEGNRVLTGGKYLATASIEYAYPIADNWRAAVFSDVGTSTNDFSDPLARSVGIGAHWLTLIGPVRFYVARGKNAFESTWRIHFTLGPEL</sequence>
<comment type="similarity">
    <text evidence="2">Belongs to the TamA family.</text>
</comment>
<dbReference type="PANTHER" id="PTHR12815:SF47">
    <property type="entry name" value="TRANSLOCATION AND ASSEMBLY MODULE SUBUNIT TAMA"/>
    <property type="match status" value="1"/>
</dbReference>
<organism evidence="14 15">
    <name type="scientific">Alteromonas gilva</name>
    <dbReference type="NCBI Taxonomy" id="2987522"/>
    <lineage>
        <taxon>Bacteria</taxon>
        <taxon>Pseudomonadati</taxon>
        <taxon>Pseudomonadota</taxon>
        <taxon>Gammaproteobacteria</taxon>
        <taxon>Alteromonadales</taxon>
        <taxon>Alteromonadaceae</taxon>
        <taxon>Alteromonas/Salinimonas group</taxon>
        <taxon>Alteromonas</taxon>
    </lineage>
</organism>
<dbReference type="InterPro" id="IPR039910">
    <property type="entry name" value="D15-like"/>
</dbReference>
<evidence type="ECO:0000256" key="2">
    <source>
        <dbReference type="ARBA" id="ARBA00010248"/>
    </source>
</evidence>
<dbReference type="RefSeq" id="WP_273637602.1">
    <property type="nucleotide sequence ID" value="NZ_JAQQXP010000001.1"/>
</dbReference>
<keyword evidence="8" id="KW-0998">Cell outer membrane</keyword>
<feature type="domain" description="POTRA" evidence="12">
    <location>
        <begin position="191"/>
        <end position="257"/>
    </location>
</feature>
<gene>
    <name evidence="14" type="ORF">OIK42_00525</name>
</gene>
<reference evidence="14 15" key="1">
    <citation type="submission" date="2022-10" db="EMBL/GenBank/DDBJ databases">
        <title>Alteromonas sp. chi3 Genome sequencing.</title>
        <authorList>
            <person name="Park S."/>
        </authorList>
    </citation>
    <scope>NUCLEOTIDE SEQUENCE [LARGE SCALE GENOMIC DNA]</scope>
    <source>
        <strain evidence="15">chi3</strain>
    </source>
</reference>
<feature type="domain" description="TamA POTRA" evidence="13">
    <location>
        <begin position="32"/>
        <end position="100"/>
    </location>
</feature>
<name>A0ABT5KWV1_9ALTE</name>
<evidence type="ECO:0000256" key="8">
    <source>
        <dbReference type="ARBA" id="ARBA00023237"/>
    </source>
</evidence>
<dbReference type="InterPro" id="IPR010827">
    <property type="entry name" value="BamA/TamA_POTRA"/>
</dbReference>
<dbReference type="Gene3D" id="3.10.20.310">
    <property type="entry name" value="membrane protein fhac"/>
    <property type="match status" value="3"/>
</dbReference>
<feature type="domain" description="Bacterial surface antigen (D15)" evidence="11">
    <location>
        <begin position="295"/>
        <end position="580"/>
    </location>
</feature>
<evidence type="ECO:0000256" key="6">
    <source>
        <dbReference type="ARBA" id="ARBA00022729"/>
    </source>
</evidence>
<dbReference type="InterPro" id="IPR035243">
    <property type="entry name" value="TamA_POTRA_Dom_1"/>
</dbReference>
<evidence type="ECO:0000256" key="1">
    <source>
        <dbReference type="ARBA" id="ARBA00004442"/>
    </source>
</evidence>
<evidence type="ECO:0000256" key="10">
    <source>
        <dbReference type="ARBA" id="ARBA00093548"/>
    </source>
</evidence>
<evidence type="ECO:0000259" key="13">
    <source>
        <dbReference type="Pfam" id="PF17243"/>
    </source>
</evidence>
<evidence type="ECO:0000313" key="14">
    <source>
        <dbReference type="EMBL" id="MDC8829231.1"/>
    </source>
</evidence>
<evidence type="ECO:0000259" key="11">
    <source>
        <dbReference type="Pfam" id="PF01103"/>
    </source>
</evidence>
<evidence type="ECO:0000256" key="7">
    <source>
        <dbReference type="ARBA" id="ARBA00023136"/>
    </source>
</evidence>
<keyword evidence="5" id="KW-0812">Transmembrane</keyword>
<keyword evidence="6" id="KW-0732">Signal</keyword>